<protein>
    <submittedName>
        <fullName evidence="2">Uncharacterized protein</fullName>
    </submittedName>
</protein>
<evidence type="ECO:0000313" key="3">
    <source>
        <dbReference type="Proteomes" id="UP000601435"/>
    </source>
</evidence>
<evidence type="ECO:0000313" key="2">
    <source>
        <dbReference type="EMBL" id="CAE7657929.1"/>
    </source>
</evidence>
<reference evidence="2" key="1">
    <citation type="submission" date="2021-02" db="EMBL/GenBank/DDBJ databases">
        <authorList>
            <person name="Dougan E. K."/>
            <person name="Rhodes N."/>
            <person name="Thang M."/>
            <person name="Chan C."/>
        </authorList>
    </citation>
    <scope>NUCLEOTIDE SEQUENCE</scope>
</reference>
<evidence type="ECO:0000256" key="1">
    <source>
        <dbReference type="SAM" id="MobiDB-lite"/>
    </source>
</evidence>
<name>A0A812VV31_9DINO</name>
<dbReference type="AlphaFoldDB" id="A0A812VV31"/>
<dbReference type="Proteomes" id="UP000601435">
    <property type="component" value="Unassembled WGS sequence"/>
</dbReference>
<feature type="region of interest" description="Disordered" evidence="1">
    <location>
        <begin position="51"/>
        <end position="71"/>
    </location>
</feature>
<organism evidence="2 3">
    <name type="scientific">Symbiodinium necroappetens</name>
    <dbReference type="NCBI Taxonomy" id="1628268"/>
    <lineage>
        <taxon>Eukaryota</taxon>
        <taxon>Sar</taxon>
        <taxon>Alveolata</taxon>
        <taxon>Dinophyceae</taxon>
        <taxon>Suessiales</taxon>
        <taxon>Symbiodiniaceae</taxon>
        <taxon>Symbiodinium</taxon>
    </lineage>
</organism>
<proteinExistence type="predicted"/>
<sequence length="104" mass="11073">MHGLTTCDRPRAKLHAGLLGYPSKALSSANTKAECLLGIHPCLNCPGSLQPEDSESSVVKPEGFDLGHSPKSQNVERFRKHDVALCPAMLQLITSGAFGTITSE</sequence>
<accession>A0A812VV31</accession>
<dbReference type="EMBL" id="CAJNJA010031509">
    <property type="protein sequence ID" value="CAE7657929.1"/>
    <property type="molecule type" value="Genomic_DNA"/>
</dbReference>
<gene>
    <name evidence="2" type="ORF">SNEC2469_LOCUS18640</name>
</gene>
<keyword evidence="3" id="KW-1185">Reference proteome</keyword>
<comment type="caution">
    <text evidence="2">The sequence shown here is derived from an EMBL/GenBank/DDBJ whole genome shotgun (WGS) entry which is preliminary data.</text>
</comment>